<evidence type="ECO:0000256" key="8">
    <source>
        <dbReference type="ARBA" id="ARBA00022989"/>
    </source>
</evidence>
<evidence type="ECO:0000256" key="10">
    <source>
        <dbReference type="SAM" id="MobiDB-lite"/>
    </source>
</evidence>
<evidence type="ECO:0000256" key="6">
    <source>
        <dbReference type="ARBA" id="ARBA00022801"/>
    </source>
</evidence>
<evidence type="ECO:0000256" key="11">
    <source>
        <dbReference type="SAM" id="Phobius"/>
    </source>
</evidence>
<dbReference type="Proteomes" id="UP000196573">
    <property type="component" value="Unassembled WGS sequence"/>
</dbReference>
<dbReference type="GO" id="GO:0004252">
    <property type="term" value="F:serine-type endopeptidase activity"/>
    <property type="evidence" value="ECO:0007669"/>
    <property type="project" value="InterPro"/>
</dbReference>
<feature type="compositionally biased region" description="Basic residues" evidence="10">
    <location>
        <begin position="71"/>
        <end position="88"/>
    </location>
</feature>
<comment type="subcellular location">
    <subcellularLocation>
        <location evidence="1">Cell membrane</location>
    </subcellularLocation>
</comment>
<evidence type="ECO:0000256" key="2">
    <source>
        <dbReference type="ARBA" id="ARBA00008683"/>
    </source>
</evidence>
<comment type="similarity">
    <text evidence="2">Belongs to the peptidase S49 family.</text>
</comment>
<feature type="region of interest" description="Disordered" evidence="10">
    <location>
        <begin position="71"/>
        <end position="94"/>
    </location>
</feature>
<feature type="transmembrane region" description="Helical" evidence="11">
    <location>
        <begin position="6"/>
        <end position="30"/>
    </location>
</feature>
<protein>
    <submittedName>
        <fullName evidence="14">Putative protease SohB</fullName>
        <ecNumber evidence="14">3.4.21.-</ecNumber>
    </submittedName>
</protein>
<evidence type="ECO:0000256" key="1">
    <source>
        <dbReference type="ARBA" id="ARBA00004236"/>
    </source>
</evidence>
<dbReference type="AlphaFoldDB" id="A0A1X7ALW7"/>
<gene>
    <name evidence="14" type="primary">sohB</name>
    <name evidence="14" type="ORF">EHSB41UT_03069</name>
</gene>
<evidence type="ECO:0000256" key="7">
    <source>
        <dbReference type="ARBA" id="ARBA00022825"/>
    </source>
</evidence>
<evidence type="ECO:0000259" key="13">
    <source>
        <dbReference type="Pfam" id="PF08496"/>
    </source>
</evidence>
<keyword evidence="8 11" id="KW-1133">Transmembrane helix</keyword>
<dbReference type="PANTHER" id="PTHR42987:SF4">
    <property type="entry name" value="PROTEASE SOHB-RELATED"/>
    <property type="match status" value="1"/>
</dbReference>
<keyword evidence="3" id="KW-1003">Cell membrane</keyword>
<dbReference type="GO" id="GO:0005886">
    <property type="term" value="C:plasma membrane"/>
    <property type="evidence" value="ECO:0007669"/>
    <property type="project" value="UniProtKB-SubCell"/>
</dbReference>
<evidence type="ECO:0000256" key="3">
    <source>
        <dbReference type="ARBA" id="ARBA00022475"/>
    </source>
</evidence>
<dbReference type="PANTHER" id="PTHR42987">
    <property type="entry name" value="PEPTIDASE S49"/>
    <property type="match status" value="1"/>
</dbReference>
<evidence type="ECO:0000256" key="4">
    <source>
        <dbReference type="ARBA" id="ARBA00022670"/>
    </source>
</evidence>
<evidence type="ECO:0000313" key="14">
    <source>
        <dbReference type="EMBL" id="SMA49127.1"/>
    </source>
</evidence>
<dbReference type="Gene3D" id="6.20.330.10">
    <property type="match status" value="1"/>
</dbReference>
<dbReference type="Pfam" id="PF08496">
    <property type="entry name" value="Peptidase_S49_N"/>
    <property type="match status" value="1"/>
</dbReference>
<dbReference type="InterPro" id="IPR013703">
    <property type="entry name" value="Peptidase_S49_N_proteobac"/>
</dbReference>
<feature type="domain" description="Peptidase S49 N-terminal proteobacteria" evidence="13">
    <location>
        <begin position="2"/>
        <end position="156"/>
    </location>
</feature>
<keyword evidence="6 14" id="KW-0378">Hydrolase</keyword>
<dbReference type="SUPFAM" id="SSF52096">
    <property type="entry name" value="ClpP/crotonase"/>
    <property type="match status" value="1"/>
</dbReference>
<dbReference type="GO" id="GO:0006508">
    <property type="term" value="P:proteolysis"/>
    <property type="evidence" value="ECO:0007669"/>
    <property type="project" value="UniProtKB-KW"/>
</dbReference>
<organism evidence="14 15">
    <name type="scientific">Parendozoicomonas haliclonae</name>
    <dbReference type="NCBI Taxonomy" id="1960125"/>
    <lineage>
        <taxon>Bacteria</taxon>
        <taxon>Pseudomonadati</taxon>
        <taxon>Pseudomonadota</taxon>
        <taxon>Gammaproteobacteria</taxon>
        <taxon>Oceanospirillales</taxon>
        <taxon>Endozoicomonadaceae</taxon>
        <taxon>Parendozoicomonas</taxon>
    </lineage>
</organism>
<evidence type="ECO:0000313" key="15">
    <source>
        <dbReference type="Proteomes" id="UP000196573"/>
    </source>
</evidence>
<keyword evidence="15" id="KW-1185">Reference proteome</keyword>
<keyword evidence="7" id="KW-0720">Serine protease</keyword>
<evidence type="ECO:0000256" key="5">
    <source>
        <dbReference type="ARBA" id="ARBA00022692"/>
    </source>
</evidence>
<dbReference type="NCBIfam" id="NF008745">
    <property type="entry name" value="PRK11778.1"/>
    <property type="match status" value="1"/>
</dbReference>
<dbReference type="EMBL" id="FWPT01000007">
    <property type="protein sequence ID" value="SMA49127.1"/>
    <property type="molecule type" value="Genomic_DNA"/>
</dbReference>
<feature type="domain" description="Peptidase S49" evidence="12">
    <location>
        <begin position="160"/>
        <end position="298"/>
    </location>
</feature>
<proteinExistence type="inferred from homology"/>
<keyword evidence="4 14" id="KW-0645">Protease</keyword>
<dbReference type="EC" id="3.4.21.-" evidence="14"/>
<evidence type="ECO:0000259" key="12">
    <source>
        <dbReference type="Pfam" id="PF01343"/>
    </source>
</evidence>
<keyword evidence="9 11" id="KW-0472">Membrane</keyword>
<dbReference type="Pfam" id="PF01343">
    <property type="entry name" value="Peptidase_S49"/>
    <property type="match status" value="1"/>
</dbReference>
<reference evidence="14 15" key="1">
    <citation type="submission" date="2017-03" db="EMBL/GenBank/DDBJ databases">
        <authorList>
            <person name="Afonso C.L."/>
            <person name="Miller P.J."/>
            <person name="Scott M.A."/>
            <person name="Spackman E."/>
            <person name="Goraichik I."/>
            <person name="Dimitrov K.M."/>
            <person name="Suarez D.L."/>
            <person name="Swayne D.E."/>
        </authorList>
    </citation>
    <scope>NUCLEOTIDE SEQUENCE [LARGE SCALE GENOMIC DNA]</scope>
    <source>
        <strain evidence="14">SB41UT1</strain>
    </source>
</reference>
<dbReference type="CDD" id="cd07023">
    <property type="entry name" value="S49_Sppa_N_C"/>
    <property type="match status" value="1"/>
</dbReference>
<dbReference type="InterPro" id="IPR002142">
    <property type="entry name" value="Peptidase_S49"/>
</dbReference>
<name>A0A1X7ALW7_9GAMM</name>
<dbReference type="Gene3D" id="3.90.226.10">
    <property type="entry name" value="2-enoyl-CoA Hydratase, Chain A, domain 1"/>
    <property type="match status" value="1"/>
</dbReference>
<evidence type="ECO:0000256" key="9">
    <source>
        <dbReference type="ARBA" id="ARBA00023136"/>
    </source>
</evidence>
<keyword evidence="5 11" id="KW-0812">Transmembrane</keyword>
<dbReference type="InterPro" id="IPR047272">
    <property type="entry name" value="S49_SppA_C"/>
</dbReference>
<dbReference type="OrthoDB" id="5614232at2"/>
<dbReference type="RefSeq" id="WP_087111426.1">
    <property type="nucleotide sequence ID" value="NZ_CBCSCN010000007.1"/>
</dbReference>
<dbReference type="InterPro" id="IPR029045">
    <property type="entry name" value="ClpP/crotonase-like_dom_sf"/>
</dbReference>
<sequence length="350" mass="38721">MEFLWEIGLFLVKAVIIVGGILAVVAGVAATGGKGKGEARGHIKVRELSKEYRETQKALEGELLDSDALKKKHKEEKKAEKARKKAQKKQPDDEESLKPRVFVLDFHGDIRASAVSRLREEITAVLGQARQQDEVLVRLESAGGMVHSYGLASSQLQRIRDKGIPLTIAVDKVAASGGYMMACLADKLVAAPFAIIGSVGVMAQLPNIHRLLKKHDIDVELHTAGEFKRTLTVMGENTEKGRQKFIEDLERTHELFKDFVVRARPVVDVEQISTGEIWYGSEAMAKKLVDELKTSDAYLCECFERDQKVFLVNWAEKKSLPQKLGVSAEQAAGGAMNAVWEKLQSARFPS</sequence>
<accession>A0A1X7ALW7</accession>